<dbReference type="GO" id="GO:0005886">
    <property type="term" value="C:plasma membrane"/>
    <property type="evidence" value="ECO:0007669"/>
    <property type="project" value="UniProtKB-SubCell"/>
</dbReference>
<keyword evidence="4 6" id="KW-1133">Transmembrane helix</keyword>
<feature type="domain" description="ABC3 transporter permease C-terminal" evidence="7">
    <location>
        <begin position="294"/>
        <end position="409"/>
    </location>
</feature>
<keyword evidence="5 6" id="KW-0472">Membrane</keyword>
<dbReference type="RefSeq" id="WP_119758391.1">
    <property type="nucleotide sequence ID" value="NZ_CP032382.1"/>
</dbReference>
<evidence type="ECO:0000256" key="2">
    <source>
        <dbReference type="ARBA" id="ARBA00022475"/>
    </source>
</evidence>
<reference evidence="10" key="1">
    <citation type="submission" date="2018-09" db="EMBL/GenBank/DDBJ databases">
        <title>Chryseolinea sp. KIS68-18 isolated from soil.</title>
        <authorList>
            <person name="Weon H.-Y."/>
            <person name="Kwon S.-W."/>
            <person name="Lee S.A."/>
        </authorList>
    </citation>
    <scope>NUCLEOTIDE SEQUENCE [LARGE SCALE GENOMIC DNA]</scope>
    <source>
        <strain evidence="10">KIS68-18</strain>
    </source>
</reference>
<feature type="domain" description="MacB-like periplasmic core" evidence="8">
    <location>
        <begin position="437"/>
        <end position="633"/>
    </location>
</feature>
<dbReference type="PANTHER" id="PTHR30572:SF18">
    <property type="entry name" value="ABC-TYPE MACROLIDE FAMILY EXPORT SYSTEM PERMEASE COMPONENT 2"/>
    <property type="match status" value="1"/>
</dbReference>
<evidence type="ECO:0000259" key="7">
    <source>
        <dbReference type="Pfam" id="PF02687"/>
    </source>
</evidence>
<protein>
    <submittedName>
        <fullName evidence="9">ABC transporter permease</fullName>
    </submittedName>
</protein>
<keyword evidence="10" id="KW-1185">Reference proteome</keyword>
<sequence>MLKNYLLVAVRSLLKNKSYVIINALGLGVSLACCLAAYLFVAFNVEFDNFHDDAKVSHIFKIHTHMLEKDGSTPIDFQAPIMLAPVASGEIAGIERYTRFIHGNGSMRYGDKAFNESLSFADSTFFDLFDFPLIAGNTKSFKEKNSIFLTEELAKKYFGDEDPVGKTVTLNFVNNYEMDAIVGGVLKKIPENNTLGFAMLMRFEVYIDYNKLNLDDWSDWRNPATFLELSAPENATRIAAQFKKYIPHRNEVRTDVVVTSYTLEPFKKKFTGDEVRYGWARLPIPRAPLIIFSSMALLILLIACFNLTNTSIAMTARRLKEVGVRKTIGAARKQIIFQFLLETLLTILLSLAVGLMMAQLILPAFTAMWQIPYGLGDLGGTNLFIMLLVLVFATATVAGIYPALLSSNFKPTTLLKGTAKIKGTNALTRSLVAAQFALSVVVLIAGVIFIQNTKYQESIRFGYDKDQIIAVSLQGERDFEAMEKALVSNPKVLSVGVADGTIGRNPYATPIRIDTAQYDVQAMGVGKNYFETMGLNIVQGRNLNLENASDVKEGVIVNRAFVERTGMKDPIDQVIFLHNGKCFIVGVIENHIDNLYRAKTAEPFVFYAAGKEQYITMVVKTEHADLLATQKSLEATWKELFPTRPFESQLQEDVVLGNSRDLNKNLEKIFIFLTILGGLLSASGIFALASLNVAKRTKEIGIRKSLGASVSNVVGLLNREFVVVLSVAVVLGSVGGYYATNALLGTLYAYHVPVGLVPIAGCAVFIFLVGFFTTSSTIMKAAKTNPVETLRSE</sequence>
<dbReference type="GO" id="GO:0022857">
    <property type="term" value="F:transmembrane transporter activity"/>
    <property type="evidence" value="ECO:0007669"/>
    <property type="project" value="TreeGrafter"/>
</dbReference>
<comment type="subcellular location">
    <subcellularLocation>
        <location evidence="1">Cell membrane</location>
        <topology evidence="1">Multi-pass membrane protein</topology>
    </subcellularLocation>
</comment>
<feature type="transmembrane region" description="Helical" evidence="6">
    <location>
        <begin position="426"/>
        <end position="450"/>
    </location>
</feature>
<feature type="transmembrane region" description="Helical" evidence="6">
    <location>
        <begin position="721"/>
        <end position="740"/>
    </location>
</feature>
<feature type="transmembrane region" description="Helical" evidence="6">
    <location>
        <begin position="382"/>
        <end position="405"/>
    </location>
</feature>
<accession>A0A385SZB2</accession>
<evidence type="ECO:0000313" key="9">
    <source>
        <dbReference type="EMBL" id="AYB35140.1"/>
    </source>
</evidence>
<dbReference type="EMBL" id="CP032382">
    <property type="protein sequence ID" value="AYB35140.1"/>
    <property type="molecule type" value="Genomic_DNA"/>
</dbReference>
<evidence type="ECO:0000256" key="6">
    <source>
        <dbReference type="SAM" id="Phobius"/>
    </source>
</evidence>
<evidence type="ECO:0000256" key="1">
    <source>
        <dbReference type="ARBA" id="ARBA00004651"/>
    </source>
</evidence>
<proteinExistence type="predicted"/>
<evidence type="ECO:0000259" key="8">
    <source>
        <dbReference type="Pfam" id="PF12704"/>
    </source>
</evidence>
<feature type="domain" description="ABC3 transporter permease C-terminal" evidence="7">
    <location>
        <begin position="672"/>
        <end position="786"/>
    </location>
</feature>
<dbReference type="InterPro" id="IPR003838">
    <property type="entry name" value="ABC3_permease_C"/>
</dbReference>
<feature type="transmembrane region" description="Helical" evidence="6">
    <location>
        <begin position="20"/>
        <end position="41"/>
    </location>
</feature>
<dbReference type="Pfam" id="PF02687">
    <property type="entry name" value="FtsX"/>
    <property type="match status" value="2"/>
</dbReference>
<dbReference type="PROSITE" id="PS51257">
    <property type="entry name" value="PROKAR_LIPOPROTEIN"/>
    <property type="match status" value="1"/>
</dbReference>
<feature type="transmembrane region" description="Helical" evidence="6">
    <location>
        <begin position="335"/>
        <end position="362"/>
    </location>
</feature>
<dbReference type="KEGG" id="chk:D4L85_33175"/>
<name>A0A385SZB2_9BACT</name>
<dbReference type="AlphaFoldDB" id="A0A385SZB2"/>
<evidence type="ECO:0000256" key="4">
    <source>
        <dbReference type="ARBA" id="ARBA00022989"/>
    </source>
</evidence>
<keyword evidence="3 6" id="KW-0812">Transmembrane</keyword>
<dbReference type="Proteomes" id="UP000266183">
    <property type="component" value="Chromosome"/>
</dbReference>
<gene>
    <name evidence="9" type="ORF">D4L85_33175</name>
</gene>
<feature type="transmembrane region" description="Helical" evidence="6">
    <location>
        <begin position="669"/>
        <end position="694"/>
    </location>
</feature>
<dbReference type="InterPro" id="IPR050250">
    <property type="entry name" value="Macrolide_Exporter_MacB"/>
</dbReference>
<dbReference type="PANTHER" id="PTHR30572">
    <property type="entry name" value="MEMBRANE COMPONENT OF TRANSPORTER-RELATED"/>
    <property type="match status" value="1"/>
</dbReference>
<feature type="transmembrane region" description="Helical" evidence="6">
    <location>
        <begin position="289"/>
        <end position="314"/>
    </location>
</feature>
<keyword evidence="2" id="KW-1003">Cell membrane</keyword>
<dbReference type="OrthoDB" id="973970at2"/>
<organism evidence="9 10">
    <name type="scientific">Chryseolinea soli</name>
    <dbReference type="NCBI Taxonomy" id="2321403"/>
    <lineage>
        <taxon>Bacteria</taxon>
        <taxon>Pseudomonadati</taxon>
        <taxon>Bacteroidota</taxon>
        <taxon>Cytophagia</taxon>
        <taxon>Cytophagales</taxon>
        <taxon>Fulvivirgaceae</taxon>
        <taxon>Chryseolinea</taxon>
    </lineage>
</organism>
<dbReference type="InterPro" id="IPR025857">
    <property type="entry name" value="MacB_PCD"/>
</dbReference>
<feature type="transmembrane region" description="Helical" evidence="6">
    <location>
        <begin position="752"/>
        <end position="773"/>
    </location>
</feature>
<feature type="domain" description="MacB-like periplasmic core" evidence="8">
    <location>
        <begin position="21"/>
        <end position="244"/>
    </location>
</feature>
<dbReference type="Pfam" id="PF12704">
    <property type="entry name" value="MacB_PCD"/>
    <property type="match status" value="2"/>
</dbReference>
<evidence type="ECO:0000256" key="3">
    <source>
        <dbReference type="ARBA" id="ARBA00022692"/>
    </source>
</evidence>
<evidence type="ECO:0000313" key="10">
    <source>
        <dbReference type="Proteomes" id="UP000266183"/>
    </source>
</evidence>
<evidence type="ECO:0000256" key="5">
    <source>
        <dbReference type="ARBA" id="ARBA00023136"/>
    </source>
</evidence>